<keyword evidence="1" id="KW-0812">Transmembrane</keyword>
<name>A0ABY9JYQ8_9BACI</name>
<proteinExistence type="predicted"/>
<keyword evidence="3" id="KW-1185">Reference proteome</keyword>
<dbReference type="InterPro" id="IPR016977">
    <property type="entry name" value="ComGF"/>
</dbReference>
<accession>A0ABY9JYQ8</accession>
<reference evidence="2 3" key="1">
    <citation type="submission" date="2023-06" db="EMBL/GenBank/DDBJ databases">
        <title>Five Gram-positive bacteria isolated from mangrove sediments in Shenzhen, Guangdong, China.</title>
        <authorList>
            <person name="Yu S."/>
            <person name="Zheng W."/>
            <person name="Huang Y."/>
        </authorList>
    </citation>
    <scope>NUCLEOTIDE SEQUENCE [LARGE SCALE GENOMIC DNA]</scope>
    <source>
        <strain evidence="2 3">SaN35-3</strain>
    </source>
</reference>
<feature type="transmembrane region" description="Helical" evidence="1">
    <location>
        <begin position="25"/>
        <end position="46"/>
    </location>
</feature>
<sequence>MFIGKGKIRYRKYVQNLLYDEGYTYAHLLLNLLITSIILSSLLILFPYLKQITALSTDVQPFEWNVFLQQVQREMIGGKELSVDTTSFTFYDVTGEKITIEKYGNIIRRKVNNSGHDIMLQRINGFSCEKVKNGVILKVSNERGTEYEATIRLYNQFEAES</sequence>
<dbReference type="RefSeq" id="WP_226539963.1">
    <property type="nucleotide sequence ID" value="NZ_CP129013.1"/>
</dbReference>
<organism evidence="2 3">
    <name type="scientific">Bacillus carboniphilus</name>
    <dbReference type="NCBI Taxonomy" id="86663"/>
    <lineage>
        <taxon>Bacteria</taxon>
        <taxon>Bacillati</taxon>
        <taxon>Bacillota</taxon>
        <taxon>Bacilli</taxon>
        <taxon>Bacillales</taxon>
        <taxon>Bacillaceae</taxon>
        <taxon>Bacillus</taxon>
    </lineage>
</organism>
<gene>
    <name evidence="2" type="primary">comGF</name>
    <name evidence="2" type="ORF">LC087_07350</name>
</gene>
<evidence type="ECO:0000256" key="1">
    <source>
        <dbReference type="SAM" id="Phobius"/>
    </source>
</evidence>
<evidence type="ECO:0000313" key="2">
    <source>
        <dbReference type="EMBL" id="WLR43919.1"/>
    </source>
</evidence>
<keyword evidence="1" id="KW-1133">Transmembrane helix</keyword>
<dbReference type="Proteomes" id="UP001197974">
    <property type="component" value="Chromosome"/>
</dbReference>
<dbReference type="EMBL" id="CP129013">
    <property type="protein sequence ID" value="WLR43919.1"/>
    <property type="molecule type" value="Genomic_DNA"/>
</dbReference>
<dbReference type="Pfam" id="PF15980">
    <property type="entry name" value="ComGF"/>
    <property type="match status" value="1"/>
</dbReference>
<keyword evidence="1" id="KW-0472">Membrane</keyword>
<evidence type="ECO:0000313" key="3">
    <source>
        <dbReference type="Proteomes" id="UP001197974"/>
    </source>
</evidence>
<dbReference type="NCBIfam" id="NF041002">
    <property type="entry name" value="pilin_ComGF"/>
    <property type="match status" value="1"/>
</dbReference>
<protein>
    <submittedName>
        <fullName evidence="2">Competence type IV pilus minor pilin ComGF</fullName>
    </submittedName>
</protein>